<dbReference type="InterPro" id="IPR050360">
    <property type="entry name" value="MFS_Sugar_Transporters"/>
</dbReference>
<feature type="compositionally biased region" description="Polar residues" evidence="6">
    <location>
        <begin position="126"/>
        <end position="139"/>
    </location>
</feature>
<name>A0A0J9X8P0_GEOCN</name>
<dbReference type="GO" id="GO:0005351">
    <property type="term" value="F:carbohydrate:proton symporter activity"/>
    <property type="evidence" value="ECO:0007669"/>
    <property type="project" value="TreeGrafter"/>
</dbReference>
<evidence type="ECO:0000256" key="5">
    <source>
        <dbReference type="ARBA" id="ARBA00023136"/>
    </source>
</evidence>
<proteinExistence type="predicted"/>
<keyword evidence="2" id="KW-0813">Transport</keyword>
<keyword evidence="4 7" id="KW-1133">Transmembrane helix</keyword>
<feature type="transmembrane region" description="Helical" evidence="7">
    <location>
        <begin position="53"/>
        <end position="73"/>
    </location>
</feature>
<dbReference type="Gene3D" id="1.20.1250.20">
    <property type="entry name" value="MFS general substrate transporter like domains"/>
    <property type="match status" value="1"/>
</dbReference>
<evidence type="ECO:0000256" key="4">
    <source>
        <dbReference type="ARBA" id="ARBA00022989"/>
    </source>
</evidence>
<feature type="region of interest" description="Disordered" evidence="6">
    <location>
        <begin position="126"/>
        <end position="149"/>
    </location>
</feature>
<dbReference type="SUPFAM" id="SSF103473">
    <property type="entry name" value="MFS general substrate transporter"/>
    <property type="match status" value="1"/>
</dbReference>
<evidence type="ECO:0000256" key="7">
    <source>
        <dbReference type="SAM" id="Phobius"/>
    </source>
</evidence>
<dbReference type="Proteomes" id="UP000242525">
    <property type="component" value="Unassembled WGS sequence"/>
</dbReference>
<evidence type="ECO:0000256" key="3">
    <source>
        <dbReference type="ARBA" id="ARBA00022692"/>
    </source>
</evidence>
<protein>
    <recommendedName>
        <fullName evidence="10">Major facilitator superfamily (MFS) profile domain-containing protein</fullName>
    </recommendedName>
</protein>
<dbReference type="PANTHER" id="PTHR48022">
    <property type="entry name" value="PLASTIDIC GLUCOSE TRANSPORTER 4"/>
    <property type="match status" value="1"/>
</dbReference>
<evidence type="ECO:0000256" key="6">
    <source>
        <dbReference type="SAM" id="MobiDB-lite"/>
    </source>
</evidence>
<accession>A0A0J9X8P0</accession>
<keyword evidence="3 7" id="KW-0812">Transmembrane</keyword>
<dbReference type="Pfam" id="PF00083">
    <property type="entry name" value="Sugar_tr"/>
    <property type="match status" value="1"/>
</dbReference>
<comment type="subcellular location">
    <subcellularLocation>
        <location evidence="1">Membrane</location>
        <topology evidence="1">Multi-pass membrane protein</topology>
    </subcellularLocation>
</comment>
<feature type="transmembrane region" description="Helical" evidence="7">
    <location>
        <begin position="79"/>
        <end position="96"/>
    </location>
</feature>
<dbReference type="InterPro" id="IPR036259">
    <property type="entry name" value="MFS_trans_sf"/>
</dbReference>
<evidence type="ECO:0008006" key="10">
    <source>
        <dbReference type="Google" id="ProtNLM"/>
    </source>
</evidence>
<feature type="transmembrane region" description="Helical" evidence="7">
    <location>
        <begin position="194"/>
        <end position="215"/>
    </location>
</feature>
<evidence type="ECO:0000313" key="9">
    <source>
        <dbReference type="Proteomes" id="UP000242525"/>
    </source>
</evidence>
<evidence type="ECO:0000313" key="8">
    <source>
        <dbReference type="EMBL" id="CDO53572.1"/>
    </source>
</evidence>
<dbReference type="AlphaFoldDB" id="A0A0J9X8P0"/>
<keyword evidence="9" id="KW-1185">Reference proteome</keyword>
<organism evidence="8 9">
    <name type="scientific">Geotrichum candidum</name>
    <name type="common">Oospora lactis</name>
    <name type="synonym">Dipodascus geotrichum</name>
    <dbReference type="NCBI Taxonomy" id="1173061"/>
    <lineage>
        <taxon>Eukaryota</taxon>
        <taxon>Fungi</taxon>
        <taxon>Dikarya</taxon>
        <taxon>Ascomycota</taxon>
        <taxon>Saccharomycotina</taxon>
        <taxon>Dipodascomycetes</taxon>
        <taxon>Dipodascales</taxon>
        <taxon>Dipodascaceae</taxon>
        <taxon>Geotrichum</taxon>
    </lineage>
</organism>
<dbReference type="PANTHER" id="PTHR48022:SF2">
    <property type="entry name" value="PLASTIDIC GLUCOSE TRANSPORTER 4"/>
    <property type="match status" value="1"/>
</dbReference>
<dbReference type="GO" id="GO:0016020">
    <property type="term" value="C:membrane"/>
    <property type="evidence" value="ECO:0007669"/>
    <property type="project" value="UniProtKB-SubCell"/>
</dbReference>
<reference evidence="8" key="1">
    <citation type="submission" date="2014-03" db="EMBL/GenBank/DDBJ databases">
        <authorList>
            <person name="Casaregola S."/>
        </authorList>
    </citation>
    <scope>NUCLEOTIDE SEQUENCE [LARGE SCALE GENOMIC DNA]</scope>
    <source>
        <strain evidence="8">CLIB 918</strain>
    </source>
</reference>
<dbReference type="EMBL" id="CCBN010000005">
    <property type="protein sequence ID" value="CDO53572.1"/>
    <property type="molecule type" value="Genomic_DNA"/>
</dbReference>
<evidence type="ECO:0000256" key="2">
    <source>
        <dbReference type="ARBA" id="ARBA00022448"/>
    </source>
</evidence>
<keyword evidence="5 7" id="KW-0472">Membrane</keyword>
<gene>
    <name evidence="8" type="ORF">BN980_GECA05s03849g</name>
</gene>
<evidence type="ECO:0000256" key="1">
    <source>
        <dbReference type="ARBA" id="ARBA00004141"/>
    </source>
</evidence>
<dbReference type="InterPro" id="IPR005828">
    <property type="entry name" value="MFS_sugar_transport-like"/>
</dbReference>
<sequence length="218" mass="24138">MLFPSYWPLVGGRSLKGFTIGYLSGLMPSYINECFSETNSIIILAVYQAFQPLGVAIMALVGYLGCVASFGVFQIPQCWMLMMAITIPAPLLALFLRNSPVDFVLRGFNSQAYDVLRDMYRHDNTTLPANAANKNSGSNDPRHSKSNNNNIQVIPIDVTNRFMLNYADCHAYNSQGIGNDLGGIFKCKTSRKRLFLAVFSQTSVQLSGINLISILQNF</sequence>
<comment type="caution">
    <text evidence="8">The sequence shown here is derived from an EMBL/GenBank/DDBJ whole genome shotgun (WGS) entry which is preliminary data.</text>
</comment>